<organism evidence="8 9">
    <name type="scientific">Albidovulum aquaemixtae</name>
    <dbReference type="NCBI Taxonomy" id="1542388"/>
    <lineage>
        <taxon>Bacteria</taxon>
        <taxon>Pseudomonadati</taxon>
        <taxon>Pseudomonadota</taxon>
        <taxon>Alphaproteobacteria</taxon>
        <taxon>Rhodobacterales</taxon>
        <taxon>Paracoccaceae</taxon>
        <taxon>Albidovulum</taxon>
    </lineage>
</organism>
<dbReference type="InterPro" id="IPR029903">
    <property type="entry name" value="RmlD-like-bd"/>
</dbReference>
<keyword evidence="6 8" id="KW-0560">Oxidoreductase</keyword>
<dbReference type="PANTHER" id="PTHR10491">
    <property type="entry name" value="DTDP-4-DEHYDRORHAMNOSE REDUCTASE"/>
    <property type="match status" value="1"/>
</dbReference>
<evidence type="ECO:0000256" key="1">
    <source>
        <dbReference type="ARBA" id="ARBA00004781"/>
    </source>
</evidence>
<dbReference type="PANTHER" id="PTHR10491:SF4">
    <property type="entry name" value="METHIONINE ADENOSYLTRANSFERASE 2 SUBUNIT BETA"/>
    <property type="match status" value="1"/>
</dbReference>
<dbReference type="OrthoDB" id="9803892at2"/>
<proteinExistence type="inferred from homology"/>
<dbReference type="CDD" id="cd05254">
    <property type="entry name" value="dTDP_HR_like_SDR_e"/>
    <property type="match status" value="1"/>
</dbReference>
<dbReference type="Proteomes" id="UP000244924">
    <property type="component" value="Unassembled WGS sequence"/>
</dbReference>
<evidence type="ECO:0000256" key="3">
    <source>
        <dbReference type="ARBA" id="ARBA00012929"/>
    </source>
</evidence>
<keyword evidence="9" id="KW-1185">Reference proteome</keyword>
<dbReference type="InterPro" id="IPR036291">
    <property type="entry name" value="NAD(P)-bd_dom_sf"/>
</dbReference>
<dbReference type="EMBL" id="OMOQ01000001">
    <property type="protein sequence ID" value="SPH16810.1"/>
    <property type="molecule type" value="Genomic_DNA"/>
</dbReference>
<dbReference type="InterPro" id="IPR005913">
    <property type="entry name" value="dTDP_dehydrorham_reduct"/>
</dbReference>
<comment type="similarity">
    <text evidence="2 6">Belongs to the dTDP-4-dehydrorhamnose reductase family.</text>
</comment>
<dbReference type="EC" id="1.1.1.133" evidence="3 6"/>
<sequence length="296" mass="31507">MITFSRPAKALVFGTTGQLGIELARRAPRGVEVVALGKDAADLRKPASCADIIASADADIVINAAAYTAVDAAENDRETAHAVNAEAPGAMARAAAARRVPFLHVSTDYVFDGAGSRPWREDDPVAPLGAYGETKLAGERVVMEASGEHVILRTAWVFSAHGRNFVKSMLRLGAERDVLSIVDDQRGGPTPAADIAHALWTVAQALHGGGGQSGIYHFAGAPTVSWADFADAIFAEARLPRRPHVRRIPTSEFPTPARRPSNSALDCSRIRAAYGIEQPDWRAGLAQVISELEEGR</sequence>
<comment type="function">
    <text evidence="6">Catalyzes the reduction of dTDP-6-deoxy-L-lyxo-4-hexulose to yield dTDP-L-rhamnose.</text>
</comment>
<comment type="pathway">
    <text evidence="1 6">Carbohydrate biosynthesis; dTDP-L-rhamnose biosynthesis.</text>
</comment>
<dbReference type="RefSeq" id="WP_108851313.1">
    <property type="nucleotide sequence ID" value="NZ_OMOQ01000001.1"/>
</dbReference>
<protein>
    <recommendedName>
        <fullName evidence="4 6">dTDP-4-dehydrorhamnose reductase</fullName>
        <ecNumber evidence="3 6">1.1.1.133</ecNumber>
    </recommendedName>
</protein>
<evidence type="ECO:0000313" key="8">
    <source>
        <dbReference type="EMBL" id="SPH16810.1"/>
    </source>
</evidence>
<accession>A0A2R8B2N9</accession>
<dbReference type="AlphaFoldDB" id="A0A2R8B2N9"/>
<dbReference type="UniPathway" id="UPA00124"/>
<feature type="domain" description="RmlD-like substrate binding" evidence="7">
    <location>
        <begin position="9"/>
        <end position="292"/>
    </location>
</feature>
<reference evidence="8 9" key="1">
    <citation type="submission" date="2018-03" db="EMBL/GenBank/DDBJ databases">
        <authorList>
            <person name="Keele B.F."/>
        </authorList>
    </citation>
    <scope>NUCLEOTIDE SEQUENCE [LARGE SCALE GENOMIC DNA]</scope>
    <source>
        <strain evidence="8 9">CECT 8626</strain>
    </source>
</reference>
<dbReference type="GO" id="GO:0019305">
    <property type="term" value="P:dTDP-rhamnose biosynthetic process"/>
    <property type="evidence" value="ECO:0007669"/>
    <property type="project" value="UniProtKB-UniPathway"/>
</dbReference>
<evidence type="ECO:0000313" key="9">
    <source>
        <dbReference type="Proteomes" id="UP000244924"/>
    </source>
</evidence>
<evidence type="ECO:0000259" key="7">
    <source>
        <dbReference type="Pfam" id="PF04321"/>
    </source>
</evidence>
<evidence type="ECO:0000256" key="2">
    <source>
        <dbReference type="ARBA" id="ARBA00010944"/>
    </source>
</evidence>
<dbReference type="Gene3D" id="3.90.25.10">
    <property type="entry name" value="UDP-galactose 4-epimerase, domain 1"/>
    <property type="match status" value="1"/>
</dbReference>
<comment type="catalytic activity">
    <reaction evidence="5 6">
        <text>dTDP-beta-L-rhamnose + NADP(+) = dTDP-4-dehydro-beta-L-rhamnose + NADPH + H(+)</text>
        <dbReference type="Rhea" id="RHEA:21796"/>
        <dbReference type="ChEBI" id="CHEBI:15378"/>
        <dbReference type="ChEBI" id="CHEBI:57510"/>
        <dbReference type="ChEBI" id="CHEBI:57783"/>
        <dbReference type="ChEBI" id="CHEBI:58349"/>
        <dbReference type="ChEBI" id="CHEBI:62830"/>
        <dbReference type="EC" id="1.1.1.133"/>
    </reaction>
</comment>
<dbReference type="Gene3D" id="3.40.50.720">
    <property type="entry name" value="NAD(P)-binding Rossmann-like Domain"/>
    <property type="match status" value="1"/>
</dbReference>
<evidence type="ECO:0000256" key="4">
    <source>
        <dbReference type="ARBA" id="ARBA00017099"/>
    </source>
</evidence>
<keyword evidence="6" id="KW-0521">NADP</keyword>
<gene>
    <name evidence="8" type="primary">rmlD_1</name>
    <name evidence="8" type="ORF">DEA8626_00324</name>
</gene>
<evidence type="ECO:0000256" key="6">
    <source>
        <dbReference type="RuleBase" id="RU364082"/>
    </source>
</evidence>
<evidence type="ECO:0000256" key="5">
    <source>
        <dbReference type="ARBA" id="ARBA00048200"/>
    </source>
</evidence>
<name>A0A2R8B2N9_9RHOB</name>
<dbReference type="NCBIfam" id="TIGR01214">
    <property type="entry name" value="rmlD"/>
    <property type="match status" value="1"/>
</dbReference>
<dbReference type="Pfam" id="PF04321">
    <property type="entry name" value="RmlD_sub_bind"/>
    <property type="match status" value="1"/>
</dbReference>
<comment type="cofactor">
    <cofactor evidence="6">
        <name>Mg(2+)</name>
        <dbReference type="ChEBI" id="CHEBI:18420"/>
    </cofactor>
    <text evidence="6">Binds 1 Mg(2+) ion per monomer.</text>
</comment>
<dbReference type="SUPFAM" id="SSF51735">
    <property type="entry name" value="NAD(P)-binding Rossmann-fold domains"/>
    <property type="match status" value="1"/>
</dbReference>
<dbReference type="GO" id="GO:0008831">
    <property type="term" value="F:dTDP-4-dehydrorhamnose reductase activity"/>
    <property type="evidence" value="ECO:0007669"/>
    <property type="project" value="UniProtKB-EC"/>
</dbReference>